<evidence type="ECO:0000313" key="2">
    <source>
        <dbReference type="Proteomes" id="UP001595615"/>
    </source>
</evidence>
<dbReference type="InterPro" id="IPR007460">
    <property type="entry name" value="BrnT_toxin"/>
</dbReference>
<accession>A0ABV7XEJ5</accession>
<gene>
    <name evidence="1" type="ORF">ACFOMD_15015</name>
</gene>
<dbReference type="EMBL" id="JBHRXV010000011">
    <property type="protein sequence ID" value="MFC3713885.1"/>
    <property type="molecule type" value="Genomic_DNA"/>
</dbReference>
<comment type="caution">
    <text evidence="1">The sequence shown here is derived from an EMBL/GenBank/DDBJ whole genome shotgun (WGS) entry which is preliminary data.</text>
</comment>
<dbReference type="Proteomes" id="UP001595615">
    <property type="component" value="Unassembled WGS sequence"/>
</dbReference>
<proteinExistence type="predicted"/>
<dbReference type="Gene3D" id="3.10.450.530">
    <property type="entry name" value="Ribonuclease toxin, BrnT, of type II toxin-antitoxin system"/>
    <property type="match status" value="1"/>
</dbReference>
<keyword evidence="2" id="KW-1185">Reference proteome</keyword>
<organism evidence="1 2">
    <name type="scientific">Sphingoaurantiacus capsulatus</name>
    <dbReference type="NCBI Taxonomy" id="1771310"/>
    <lineage>
        <taxon>Bacteria</taxon>
        <taxon>Pseudomonadati</taxon>
        <taxon>Pseudomonadota</taxon>
        <taxon>Alphaproteobacteria</taxon>
        <taxon>Sphingomonadales</taxon>
        <taxon>Sphingosinicellaceae</taxon>
        <taxon>Sphingoaurantiacus</taxon>
    </lineage>
</organism>
<name>A0ABV7XEJ5_9SPHN</name>
<sequence>MEIDFDPAKDAANIAKHGISLKAAEGLDWEVAVVMADDRFDYGEVRFRAFGRIENAGFCFVFTERSGRLRAISLRRAHEKELRRYGA</sequence>
<dbReference type="Pfam" id="PF04365">
    <property type="entry name" value="BrnT_toxin"/>
    <property type="match status" value="1"/>
</dbReference>
<evidence type="ECO:0000313" key="1">
    <source>
        <dbReference type="EMBL" id="MFC3713885.1"/>
    </source>
</evidence>
<dbReference type="InterPro" id="IPR038573">
    <property type="entry name" value="BrnT_sf"/>
</dbReference>
<protein>
    <submittedName>
        <fullName evidence="1">BrnT family toxin</fullName>
    </submittedName>
</protein>
<dbReference type="RefSeq" id="WP_380862814.1">
    <property type="nucleotide sequence ID" value="NZ_JBHRXV010000011.1"/>
</dbReference>
<reference evidence="2" key="1">
    <citation type="journal article" date="2019" name="Int. J. Syst. Evol. Microbiol.">
        <title>The Global Catalogue of Microorganisms (GCM) 10K type strain sequencing project: providing services to taxonomists for standard genome sequencing and annotation.</title>
        <authorList>
            <consortium name="The Broad Institute Genomics Platform"/>
            <consortium name="The Broad Institute Genome Sequencing Center for Infectious Disease"/>
            <person name="Wu L."/>
            <person name="Ma J."/>
        </authorList>
    </citation>
    <scope>NUCLEOTIDE SEQUENCE [LARGE SCALE GENOMIC DNA]</scope>
    <source>
        <strain evidence="2">KCTC 42644</strain>
    </source>
</reference>